<accession>A1AX90</accession>
<dbReference type="AlphaFoldDB" id="A1AX90"/>
<dbReference type="KEGG" id="rma:Rmag_0829"/>
<gene>
    <name evidence="1" type="ordered locus">Rmag_0829</name>
</gene>
<name>A1AX90_RUTMC</name>
<proteinExistence type="predicted"/>
<evidence type="ECO:0000313" key="1">
    <source>
        <dbReference type="EMBL" id="ABL02547.1"/>
    </source>
</evidence>
<sequence length="112" mass="13354">MHFKITNPQHTRPYYQPLYLKNYSTITYIYSPLISKYGKFVVQNFDGLNVFPFQLISFFPYKNHLISSNFSLITQIIISRFLPYVLSKNKLDLFARVKQSKTNKNNNLLFIF</sequence>
<protein>
    <submittedName>
        <fullName evidence="1">Uncharacterized protein</fullName>
    </submittedName>
</protein>
<dbReference type="HOGENOM" id="CLU_2144006_0_0_6"/>
<dbReference type="EMBL" id="CP000488">
    <property type="protein sequence ID" value="ABL02547.1"/>
    <property type="molecule type" value="Genomic_DNA"/>
</dbReference>
<keyword evidence="2" id="KW-1185">Reference proteome</keyword>
<organism evidence="1 2">
    <name type="scientific">Ruthia magnifica subsp. Calyptogena magnifica</name>
    <dbReference type="NCBI Taxonomy" id="413404"/>
    <lineage>
        <taxon>Bacteria</taxon>
        <taxon>Pseudomonadati</taxon>
        <taxon>Pseudomonadota</taxon>
        <taxon>Gammaproteobacteria</taxon>
        <taxon>Candidatus Pseudothioglobaceae</taxon>
        <taxon>Candidatus Ruthturnera</taxon>
    </lineage>
</organism>
<evidence type="ECO:0000313" key="2">
    <source>
        <dbReference type="Proteomes" id="UP000002587"/>
    </source>
</evidence>
<dbReference type="Proteomes" id="UP000002587">
    <property type="component" value="Chromosome"/>
</dbReference>
<reference evidence="1 2" key="1">
    <citation type="journal article" date="2007" name="Science">
        <title>The Calyptogena magnifica chemoautotrophic symbiont genome.</title>
        <authorList>
            <person name="Newton I.L.G."/>
            <person name="Woyke T."/>
            <person name="Auchtung T.A."/>
            <person name="Dilly G.F."/>
            <person name="Dutton R.J."/>
            <person name="Fisher M.C."/>
            <person name="Fontanez K.M."/>
            <person name="Lau E."/>
            <person name="Stewart F.J."/>
            <person name="Richardson P.M."/>
            <person name="Barry K.W."/>
            <person name="Saunders E."/>
            <person name="Detter J.C."/>
            <person name="Wu D."/>
            <person name="Eisen J.A."/>
            <person name="Cavanaugh C.M."/>
        </authorList>
    </citation>
    <scope>NUCLEOTIDE SEQUENCE [LARGE SCALE GENOMIC DNA]</scope>
    <source>
        <strain evidence="1 2">Cm</strain>
    </source>
</reference>